<dbReference type="InterPro" id="IPR037524">
    <property type="entry name" value="PA14/GLEYA"/>
</dbReference>
<evidence type="ECO:0000256" key="5">
    <source>
        <dbReference type="ARBA" id="ARBA00022801"/>
    </source>
</evidence>
<keyword evidence="6" id="KW-0325">Glycoprotein</keyword>
<evidence type="ECO:0000259" key="13">
    <source>
        <dbReference type="PROSITE" id="PS51820"/>
    </source>
</evidence>
<dbReference type="SUPFAM" id="SSF56988">
    <property type="entry name" value="Anthrax protective antigen"/>
    <property type="match status" value="1"/>
</dbReference>
<dbReference type="GO" id="GO:0009044">
    <property type="term" value="F:xylan 1,4-beta-xylosidase activity"/>
    <property type="evidence" value="ECO:0007669"/>
    <property type="project" value="UniProtKB-EC"/>
</dbReference>
<keyword evidence="4 12" id="KW-0732">Signal</keyword>
<evidence type="ECO:0000256" key="11">
    <source>
        <dbReference type="ARBA" id="ARBA00026107"/>
    </source>
</evidence>
<keyword evidence="7" id="KW-0119">Carbohydrate metabolism</keyword>
<dbReference type="PANTHER" id="PTHR42721:SF3">
    <property type="entry name" value="BETA-D-XYLOSIDASE 5-RELATED"/>
    <property type="match status" value="1"/>
</dbReference>
<dbReference type="Gene3D" id="2.60.40.10">
    <property type="entry name" value="Immunoglobulins"/>
    <property type="match status" value="1"/>
</dbReference>
<dbReference type="GO" id="GO:0046556">
    <property type="term" value="F:alpha-L-arabinofuranosidase activity"/>
    <property type="evidence" value="ECO:0007669"/>
    <property type="project" value="TreeGrafter"/>
</dbReference>
<keyword evidence="15" id="KW-1185">Reference proteome</keyword>
<dbReference type="InterPro" id="IPR013783">
    <property type="entry name" value="Ig-like_fold"/>
</dbReference>
<dbReference type="InterPro" id="IPR036881">
    <property type="entry name" value="Glyco_hydro_3_C_sf"/>
</dbReference>
<feature type="unsure residue" description="D or N" evidence="14">
    <location>
        <position position="195"/>
    </location>
</feature>
<dbReference type="Pfam" id="PF01915">
    <property type="entry name" value="Glyco_hydro_3_C"/>
    <property type="match status" value="1"/>
</dbReference>
<dbReference type="Pfam" id="PF14310">
    <property type="entry name" value="Fn3-like"/>
    <property type="match status" value="1"/>
</dbReference>
<reference evidence="14 15" key="1">
    <citation type="submission" date="2016-03" db="EMBL/GenBank/DDBJ databases">
        <authorList>
            <person name="Ploux O."/>
        </authorList>
    </citation>
    <scope>NUCLEOTIDE SEQUENCE [LARGE SCALE GENOMIC DNA]</scope>
    <source>
        <strain evidence="14 15">URUG2</strain>
    </source>
</reference>
<keyword evidence="3" id="KW-0858">Xylan degradation</keyword>
<sequence>MRFFLNRCSVWLLSISSILALIPAQNVEGTSTTESSSDKDAFINNLVKQMTVPEMVMQLYLFFADDAVGPESNNELYDHALRFAPDAGIGVIHDWYSLNKTQINSLQRLNIEKSRLKIPFLHLAECLHGVGSFKQSMFPQALTMSSSWDTDLVHRVGRAIGTEARAIGIHACLSPVLDVCQDSRWGRCQEDWGEDHILTSHMGVAYASGMSKNGTLGDADAVAPVMKHFAAHGAPQSGLNGAPFMGHGNREVLQNLLIPFKAAVDLAGVRGVMMSYNELDDVPAHVNPMLYDALGEWGYDGFVIADDTGMSELMDVHMVSETPQDAIGQWFNAGGMISYYDYPLETYLDSTLSLISNNTLAISTLEDKMRRILGVKWDLGLFSNPYIPDDIDAEALTIEHIPLTLEAAQKSIILLENRNATLPLNAKDCGKIALIGPFADALNYGDYSGQFGQYPVAHSSTIREGIVQTLSEEVAQKDLLTAWGANTWQSNTQSPIPGYHLATPNGTVGGLQATYFAKPDFSVPLVQKMEVPVRDWGLYPPPGLPSNNFSATWEGTLTVPVSVSTDGWLGVAIAWNSTAKLFIDDVMHVDVPLTTTGNILSNIPSRAYNLVNSTAPPPGSAPFKFEPGATHKVRLEFASWNLYQKIANRNSLNAEVLFFWNLVSPGNAAIEQAVQAAREADTVILALGAAWNSDGESGDRATMSLSLNQTQLAEAVLDIGKPVILILEGGRPFAIPEIYNHTSTAAVLSTGFGGQSAGRAVADVLFGSFNPGGRIPLTIPKHVGQMPVYYNMKASSVRSYIDVDSTPAYPFGYGLSYSNFTVAKFASASGDTFSSRSTIKFSLDVRNTGAMAGSYVAQVYLLQRVSKISQPVKQLVAFDRVYLEKDESRRVTMELEVDRYLKILNRKYEWEVEKGEYTFALLENGGIFANTDMNVTMRSV</sequence>
<dbReference type="PANTHER" id="PTHR42721">
    <property type="entry name" value="SUGAR HYDROLASE-RELATED"/>
    <property type="match status" value="1"/>
</dbReference>
<dbReference type="SUPFAM" id="SSF52279">
    <property type="entry name" value="Beta-D-glucan exohydrolase, C-terminal domain"/>
    <property type="match status" value="1"/>
</dbReference>
<dbReference type="InterPro" id="IPR026891">
    <property type="entry name" value="Fn3-like"/>
</dbReference>
<evidence type="ECO:0000256" key="3">
    <source>
        <dbReference type="ARBA" id="ARBA00022651"/>
    </source>
</evidence>
<accession>A0A2D3UNX0</accession>
<feature type="domain" description="PA14" evidence="13">
    <location>
        <begin position="506"/>
        <end position="674"/>
    </location>
</feature>
<feature type="chain" id="PRO_5013958265" description="xylan 1,4-beta-xylosidase" evidence="12">
    <location>
        <begin position="25"/>
        <end position="940"/>
    </location>
</feature>
<dbReference type="InterPro" id="IPR017853">
    <property type="entry name" value="GH"/>
</dbReference>
<comment type="similarity">
    <text evidence="2">Belongs to the glycosyl hydrolase 3 family.</text>
</comment>
<evidence type="ECO:0000256" key="12">
    <source>
        <dbReference type="SAM" id="SignalP"/>
    </source>
</evidence>
<dbReference type="AlphaFoldDB" id="A0A2D3UNX0"/>
<evidence type="ECO:0000256" key="1">
    <source>
        <dbReference type="ARBA" id="ARBA00004851"/>
    </source>
</evidence>
<dbReference type="InterPro" id="IPR001764">
    <property type="entry name" value="Glyco_hydro_3_N"/>
</dbReference>
<organism evidence="14 15">
    <name type="scientific">Ramularia collo-cygni</name>
    <dbReference type="NCBI Taxonomy" id="112498"/>
    <lineage>
        <taxon>Eukaryota</taxon>
        <taxon>Fungi</taxon>
        <taxon>Dikarya</taxon>
        <taxon>Ascomycota</taxon>
        <taxon>Pezizomycotina</taxon>
        <taxon>Dothideomycetes</taxon>
        <taxon>Dothideomycetidae</taxon>
        <taxon>Mycosphaerellales</taxon>
        <taxon>Mycosphaerellaceae</taxon>
        <taxon>Ramularia</taxon>
    </lineage>
</organism>
<dbReference type="GO" id="GO:0031222">
    <property type="term" value="P:arabinan catabolic process"/>
    <property type="evidence" value="ECO:0007669"/>
    <property type="project" value="TreeGrafter"/>
</dbReference>
<evidence type="ECO:0000256" key="9">
    <source>
        <dbReference type="ARBA" id="ARBA00023326"/>
    </source>
</evidence>
<dbReference type="EMBL" id="FJUY01000001">
    <property type="protein sequence ID" value="CZT15328.1"/>
    <property type="molecule type" value="Genomic_DNA"/>
</dbReference>
<evidence type="ECO:0000256" key="8">
    <source>
        <dbReference type="ARBA" id="ARBA00023295"/>
    </source>
</evidence>
<dbReference type="EC" id="3.2.1.37" evidence="11"/>
<dbReference type="PROSITE" id="PS51820">
    <property type="entry name" value="PA14"/>
    <property type="match status" value="1"/>
</dbReference>
<dbReference type="OrthoDB" id="2123594at2759"/>
<evidence type="ECO:0000313" key="15">
    <source>
        <dbReference type="Proteomes" id="UP000225277"/>
    </source>
</evidence>
<dbReference type="SMART" id="SM01217">
    <property type="entry name" value="Fn3_like"/>
    <property type="match status" value="1"/>
</dbReference>
<evidence type="ECO:0000256" key="10">
    <source>
        <dbReference type="ARBA" id="ARBA00024574"/>
    </source>
</evidence>
<keyword evidence="5" id="KW-0378">Hydrolase</keyword>
<keyword evidence="8" id="KW-0326">Glycosidase</keyword>
<evidence type="ECO:0000256" key="2">
    <source>
        <dbReference type="ARBA" id="ARBA00005336"/>
    </source>
</evidence>
<evidence type="ECO:0000256" key="6">
    <source>
        <dbReference type="ARBA" id="ARBA00023180"/>
    </source>
</evidence>
<evidence type="ECO:0000256" key="4">
    <source>
        <dbReference type="ARBA" id="ARBA00022729"/>
    </source>
</evidence>
<comment type="catalytic activity">
    <reaction evidence="10">
        <text>Hydrolysis of (1-&gt;4)-beta-D-xylans, to remove successive D-xylose residues from the non-reducing termini.</text>
        <dbReference type="EC" id="3.2.1.37"/>
    </reaction>
</comment>
<dbReference type="Proteomes" id="UP000225277">
    <property type="component" value="Unassembled WGS sequence"/>
</dbReference>
<dbReference type="SUPFAM" id="SSF51445">
    <property type="entry name" value="(Trans)glycosidases"/>
    <property type="match status" value="1"/>
</dbReference>
<dbReference type="GO" id="GO:0045493">
    <property type="term" value="P:xylan catabolic process"/>
    <property type="evidence" value="ECO:0007669"/>
    <property type="project" value="UniProtKB-KW"/>
</dbReference>
<dbReference type="InterPro" id="IPR036962">
    <property type="entry name" value="Glyco_hydro_3_N_sf"/>
</dbReference>
<name>A0A2D3UNX0_9PEZI</name>
<proteinExistence type="inferred from homology"/>
<gene>
    <name evidence="14" type="ORF">RCC_01190</name>
</gene>
<dbReference type="InterPro" id="IPR002772">
    <property type="entry name" value="Glyco_hydro_3_C"/>
</dbReference>
<dbReference type="InterPro" id="IPR044993">
    <property type="entry name" value="BXL"/>
</dbReference>
<keyword evidence="9" id="KW-0624">Polysaccharide degradation</keyword>
<evidence type="ECO:0000256" key="7">
    <source>
        <dbReference type="ARBA" id="ARBA00023277"/>
    </source>
</evidence>
<comment type="pathway">
    <text evidence="1">Glycan degradation; xylan degradation.</text>
</comment>
<dbReference type="Pfam" id="PF00933">
    <property type="entry name" value="Glyco_hydro_3"/>
    <property type="match status" value="1"/>
</dbReference>
<dbReference type="PRINTS" id="PR00133">
    <property type="entry name" value="GLHYDRLASE3"/>
</dbReference>
<feature type="signal peptide" evidence="12">
    <location>
        <begin position="1"/>
        <end position="24"/>
    </location>
</feature>
<dbReference type="Gene3D" id="3.20.20.300">
    <property type="entry name" value="Glycoside hydrolase, family 3, N-terminal domain"/>
    <property type="match status" value="1"/>
</dbReference>
<evidence type="ECO:0000313" key="14">
    <source>
        <dbReference type="EMBL" id="CZT15328.1"/>
    </source>
</evidence>
<dbReference type="STRING" id="112498.A0A2D3UNX0"/>
<protein>
    <recommendedName>
        <fullName evidence="11">xylan 1,4-beta-xylosidase</fullName>
        <ecNumber evidence="11">3.2.1.37</ecNumber>
    </recommendedName>
</protein>
<dbReference type="Gene3D" id="3.40.50.1700">
    <property type="entry name" value="Glycoside hydrolase family 3 C-terminal domain"/>
    <property type="match status" value="2"/>
</dbReference>